<feature type="transmembrane region" description="Helical" evidence="3">
    <location>
        <begin position="40"/>
        <end position="58"/>
    </location>
</feature>
<protein>
    <recommendedName>
        <fullName evidence="4">Calcineurin-like phosphoesterase domain-containing protein</fullName>
    </recommendedName>
</protein>
<dbReference type="GO" id="GO:0046872">
    <property type="term" value="F:metal ion binding"/>
    <property type="evidence" value="ECO:0007669"/>
    <property type="project" value="UniProtKB-KW"/>
</dbReference>
<feature type="transmembrane region" description="Helical" evidence="3">
    <location>
        <begin position="6"/>
        <end position="28"/>
    </location>
</feature>
<dbReference type="GO" id="GO:0016020">
    <property type="term" value="C:membrane"/>
    <property type="evidence" value="ECO:0007669"/>
    <property type="project" value="GOC"/>
</dbReference>
<dbReference type="GO" id="GO:0008758">
    <property type="term" value="F:UDP-2,3-diacylglucosamine hydrolase activity"/>
    <property type="evidence" value="ECO:0007669"/>
    <property type="project" value="TreeGrafter"/>
</dbReference>
<feature type="transmembrane region" description="Helical" evidence="3">
    <location>
        <begin position="70"/>
        <end position="99"/>
    </location>
</feature>
<keyword evidence="3" id="KW-0472">Membrane</keyword>
<dbReference type="InterPro" id="IPR029052">
    <property type="entry name" value="Metallo-depent_PP-like"/>
</dbReference>
<evidence type="ECO:0000313" key="6">
    <source>
        <dbReference type="Proteomes" id="UP000295063"/>
    </source>
</evidence>
<dbReference type="InterPro" id="IPR051158">
    <property type="entry name" value="Metallophosphoesterase_sf"/>
</dbReference>
<name>A0A4R1Q155_9FIRM</name>
<reference evidence="5 6" key="1">
    <citation type="submission" date="2019-03" db="EMBL/GenBank/DDBJ databases">
        <title>Genomic Encyclopedia of Type Strains, Phase IV (KMG-IV): sequencing the most valuable type-strain genomes for metagenomic binning, comparative biology and taxonomic classification.</title>
        <authorList>
            <person name="Goeker M."/>
        </authorList>
    </citation>
    <scope>NUCLEOTIDE SEQUENCE [LARGE SCALE GENOMIC DNA]</scope>
    <source>
        <strain evidence="5 6">DSM 15969</strain>
    </source>
</reference>
<feature type="domain" description="Calcineurin-like phosphoesterase" evidence="4">
    <location>
        <begin position="176"/>
        <end position="347"/>
    </location>
</feature>
<dbReference type="Gene3D" id="3.60.21.10">
    <property type="match status" value="1"/>
</dbReference>
<evidence type="ECO:0000259" key="4">
    <source>
        <dbReference type="Pfam" id="PF00149"/>
    </source>
</evidence>
<dbReference type="InterPro" id="IPR004843">
    <property type="entry name" value="Calcineurin-like_PHP"/>
</dbReference>
<keyword evidence="3" id="KW-0812">Transmembrane</keyword>
<keyword evidence="2" id="KW-0378">Hydrolase</keyword>
<dbReference type="PANTHER" id="PTHR31302:SF31">
    <property type="entry name" value="PHOSPHODIESTERASE YAEI"/>
    <property type="match status" value="1"/>
</dbReference>
<dbReference type="Proteomes" id="UP000295063">
    <property type="component" value="Unassembled WGS sequence"/>
</dbReference>
<comment type="caution">
    <text evidence="5">The sequence shown here is derived from an EMBL/GenBank/DDBJ whole genome shotgun (WGS) entry which is preliminary data.</text>
</comment>
<accession>A0A4R1Q155</accession>
<dbReference type="PANTHER" id="PTHR31302">
    <property type="entry name" value="TRANSMEMBRANE PROTEIN WITH METALLOPHOSPHOESTERASE DOMAIN-RELATED"/>
    <property type="match status" value="1"/>
</dbReference>
<proteinExistence type="predicted"/>
<gene>
    <name evidence="5" type="ORF">EV210_102337</name>
</gene>
<evidence type="ECO:0000256" key="2">
    <source>
        <dbReference type="ARBA" id="ARBA00022801"/>
    </source>
</evidence>
<dbReference type="EMBL" id="SLUI01000002">
    <property type="protein sequence ID" value="TCL39421.1"/>
    <property type="molecule type" value="Genomic_DNA"/>
</dbReference>
<keyword evidence="6" id="KW-1185">Reference proteome</keyword>
<dbReference type="GO" id="GO:0009245">
    <property type="term" value="P:lipid A biosynthetic process"/>
    <property type="evidence" value="ECO:0007669"/>
    <property type="project" value="TreeGrafter"/>
</dbReference>
<dbReference type="SUPFAM" id="SSF56300">
    <property type="entry name" value="Metallo-dependent phosphatases"/>
    <property type="match status" value="1"/>
</dbReference>
<dbReference type="OrthoDB" id="9780884at2"/>
<dbReference type="CDD" id="cd07385">
    <property type="entry name" value="MPP_YkuE_C"/>
    <property type="match status" value="1"/>
</dbReference>
<organism evidence="5 6">
    <name type="scientific">Anaerospora hongkongensis</name>
    <dbReference type="NCBI Taxonomy" id="244830"/>
    <lineage>
        <taxon>Bacteria</taxon>
        <taxon>Bacillati</taxon>
        <taxon>Bacillota</taxon>
        <taxon>Negativicutes</taxon>
        <taxon>Selenomonadales</taxon>
        <taxon>Sporomusaceae</taxon>
        <taxon>Anaerospora</taxon>
    </lineage>
</organism>
<sequence>MQHSPNSYFYLLVAAVFLFITWLGYRLLTRWHEGYRRKGIAYGYWLVSITALLVMSASRTFRPVNGELSFYLQVLIYAVYAWVMGLIVLLPVMFGLYCVRFVLRKIRAKQQNVRPVSQEDGSPINRRDFLRGVTAAAPLASLAISSGGVFVGDNYITQQRLTLSFANLPEQLTNYKIAQISDTHIGPFFGMGKLDRVLTMIDQEKPDLLVITGDLIDNLSLLTPTMERINRFFPTVPQGIYYCWGNHEYFRNIAAIREAWKQSPVFVLENNNRKVVDGKRPFYLLGVDYPWADKKEDQQTKRRGFINRALSGVPEEAFRLLIAHHPDFFDNSFENNIPLTLAGHTHGGQVALFGKSLLPVQYKYMRGLYQQNGNYGYVSVGTGHWMPFRIGCPAEVTFFTLKPASPVLSARI</sequence>
<keyword evidence="3" id="KW-1133">Transmembrane helix</keyword>
<dbReference type="Pfam" id="PF00149">
    <property type="entry name" value="Metallophos"/>
    <property type="match status" value="1"/>
</dbReference>
<dbReference type="AlphaFoldDB" id="A0A4R1Q155"/>
<evidence type="ECO:0000256" key="1">
    <source>
        <dbReference type="ARBA" id="ARBA00022723"/>
    </source>
</evidence>
<evidence type="ECO:0000256" key="3">
    <source>
        <dbReference type="SAM" id="Phobius"/>
    </source>
</evidence>
<dbReference type="RefSeq" id="WP_132075925.1">
    <property type="nucleotide sequence ID" value="NZ_SLUI01000002.1"/>
</dbReference>
<evidence type="ECO:0000313" key="5">
    <source>
        <dbReference type="EMBL" id="TCL39421.1"/>
    </source>
</evidence>
<keyword evidence="1" id="KW-0479">Metal-binding</keyword>